<keyword evidence="2" id="KW-1185">Reference proteome</keyword>
<evidence type="ECO:0008006" key="3">
    <source>
        <dbReference type="Google" id="ProtNLM"/>
    </source>
</evidence>
<organism evidence="1 2">
    <name type="scientific">Mycena sanguinolenta</name>
    <dbReference type="NCBI Taxonomy" id="230812"/>
    <lineage>
        <taxon>Eukaryota</taxon>
        <taxon>Fungi</taxon>
        <taxon>Dikarya</taxon>
        <taxon>Basidiomycota</taxon>
        <taxon>Agaricomycotina</taxon>
        <taxon>Agaricomycetes</taxon>
        <taxon>Agaricomycetidae</taxon>
        <taxon>Agaricales</taxon>
        <taxon>Marasmiineae</taxon>
        <taxon>Mycenaceae</taxon>
        <taxon>Mycena</taxon>
    </lineage>
</organism>
<dbReference type="Proteomes" id="UP000623467">
    <property type="component" value="Unassembled WGS sequence"/>
</dbReference>
<dbReference type="AlphaFoldDB" id="A0A8H6YB62"/>
<name>A0A8H6YB62_9AGAR</name>
<evidence type="ECO:0000313" key="2">
    <source>
        <dbReference type="Proteomes" id="UP000623467"/>
    </source>
</evidence>
<gene>
    <name evidence="1" type="ORF">MSAN_01402000</name>
</gene>
<sequence length="490" mass="54803">MDLLELKQQCLVLCHALKQIKRNDSQAQQQCLDILSQAEAIDINLERAHPWPPSLLLLRRFLEAKQGLFKDPILKSRLLVLVQRWDRLQVAAVGYSWSKRFPPRVAPSLSLPPEVLLKILWSHVADTHKTHQQRWGEQADFALNCALVSKAWNAAASNLLYRGVIRLFKVISATKLLRTLADDRPNPRVISHLVLSPHYLEEATFPEVASSLLGHCPSIQRLQISASDLLRVPSIDSSFEYLRELRLQGVSLKEFAPILTKLPSLSILAAVNVQNGGPGAFKWGSEPPGDNMGEIPAPTYRLAELHLRGMLLTPEQVRWIIGASEILDLLSLHGIYAPSLPRIIGPLVKTLRLTPGDSPIEEKRTHLAAVIPMFSSLVSLQLCGEDWLLEAPFLRTINAPFTQLVISWSWPPSGFENLFAALEDTGWQPQILEICVDPEEQANLDPIKAHPASQKLRDMCDGRNIALRWLLRKEFAGSFAPTSGKPRHTG</sequence>
<protein>
    <recommendedName>
        <fullName evidence="3">F-box domain-containing protein</fullName>
    </recommendedName>
</protein>
<dbReference type="OrthoDB" id="2924068at2759"/>
<dbReference type="SUPFAM" id="SSF52047">
    <property type="entry name" value="RNI-like"/>
    <property type="match status" value="1"/>
</dbReference>
<comment type="caution">
    <text evidence="1">The sequence shown here is derived from an EMBL/GenBank/DDBJ whole genome shotgun (WGS) entry which is preliminary data.</text>
</comment>
<dbReference type="InterPro" id="IPR032675">
    <property type="entry name" value="LRR_dom_sf"/>
</dbReference>
<evidence type="ECO:0000313" key="1">
    <source>
        <dbReference type="EMBL" id="KAF7354875.1"/>
    </source>
</evidence>
<dbReference type="Gene3D" id="3.80.10.10">
    <property type="entry name" value="Ribonuclease Inhibitor"/>
    <property type="match status" value="1"/>
</dbReference>
<accession>A0A8H6YB62</accession>
<dbReference type="EMBL" id="JACAZH010000011">
    <property type="protein sequence ID" value="KAF7354875.1"/>
    <property type="molecule type" value="Genomic_DNA"/>
</dbReference>
<proteinExistence type="predicted"/>
<reference evidence="1" key="1">
    <citation type="submission" date="2020-05" db="EMBL/GenBank/DDBJ databases">
        <title>Mycena genomes resolve the evolution of fungal bioluminescence.</title>
        <authorList>
            <person name="Tsai I.J."/>
        </authorList>
    </citation>
    <scope>NUCLEOTIDE SEQUENCE</scope>
    <source>
        <strain evidence="1">160909Yilan</strain>
    </source>
</reference>